<accession>A0ABQ5GT74</accession>
<gene>
    <name evidence="2" type="ORF">Tco_1045409</name>
</gene>
<reference evidence="2" key="2">
    <citation type="submission" date="2022-01" db="EMBL/GenBank/DDBJ databases">
        <authorList>
            <person name="Yamashiro T."/>
            <person name="Shiraishi A."/>
            <person name="Satake H."/>
            <person name="Nakayama K."/>
        </authorList>
    </citation>
    <scope>NUCLEOTIDE SEQUENCE</scope>
</reference>
<proteinExistence type="predicted"/>
<comment type="caution">
    <text evidence="2">The sequence shown here is derived from an EMBL/GenBank/DDBJ whole genome shotgun (WGS) entry which is preliminary data.</text>
</comment>
<feature type="region of interest" description="Disordered" evidence="1">
    <location>
        <begin position="1"/>
        <end position="28"/>
    </location>
</feature>
<evidence type="ECO:0000313" key="2">
    <source>
        <dbReference type="EMBL" id="GJT78684.1"/>
    </source>
</evidence>
<sequence>MIVATSSMSPDTVCENEGGSKKDSSVDPFGLYHLLNKKTKDKKHKESGTNSSPKFPPRRSMLPLDALINYALGLNGCKLLISGKERFVIMVDFNEVRVKSDRSLKKKFSSWSSELDIYWQIMLAFDFGVKFISPKKRLYALESSKDVTVSSKIWHQTSLVPASFRRIPRGGYEQINCEQLGRIGSFCHYRAIRLTDGNWNLESTEFFRFELVEIGSRKLERICRRKSWLGYSIRMYSKLKKIFERRFGIPLVVTLCVTKLEPTLLLSASSLDAVDIVFALA</sequence>
<evidence type="ECO:0000313" key="3">
    <source>
        <dbReference type="Proteomes" id="UP001151760"/>
    </source>
</evidence>
<name>A0ABQ5GT74_9ASTR</name>
<keyword evidence="3" id="KW-1185">Reference proteome</keyword>
<reference evidence="2" key="1">
    <citation type="journal article" date="2022" name="Int. J. Mol. Sci.">
        <title>Draft Genome of Tanacetum Coccineum: Genomic Comparison of Closely Related Tanacetum-Family Plants.</title>
        <authorList>
            <person name="Yamashiro T."/>
            <person name="Shiraishi A."/>
            <person name="Nakayama K."/>
            <person name="Satake H."/>
        </authorList>
    </citation>
    <scope>NUCLEOTIDE SEQUENCE</scope>
</reference>
<dbReference type="Proteomes" id="UP001151760">
    <property type="component" value="Unassembled WGS sequence"/>
</dbReference>
<dbReference type="EMBL" id="BQNB010018825">
    <property type="protein sequence ID" value="GJT78684.1"/>
    <property type="molecule type" value="Genomic_DNA"/>
</dbReference>
<organism evidence="2 3">
    <name type="scientific">Tanacetum coccineum</name>
    <dbReference type="NCBI Taxonomy" id="301880"/>
    <lineage>
        <taxon>Eukaryota</taxon>
        <taxon>Viridiplantae</taxon>
        <taxon>Streptophyta</taxon>
        <taxon>Embryophyta</taxon>
        <taxon>Tracheophyta</taxon>
        <taxon>Spermatophyta</taxon>
        <taxon>Magnoliopsida</taxon>
        <taxon>eudicotyledons</taxon>
        <taxon>Gunneridae</taxon>
        <taxon>Pentapetalae</taxon>
        <taxon>asterids</taxon>
        <taxon>campanulids</taxon>
        <taxon>Asterales</taxon>
        <taxon>Asteraceae</taxon>
        <taxon>Asteroideae</taxon>
        <taxon>Anthemideae</taxon>
        <taxon>Anthemidinae</taxon>
        <taxon>Tanacetum</taxon>
    </lineage>
</organism>
<feature type="compositionally biased region" description="Polar residues" evidence="1">
    <location>
        <begin position="1"/>
        <end position="10"/>
    </location>
</feature>
<protein>
    <submittedName>
        <fullName evidence="2">Uncharacterized protein</fullName>
    </submittedName>
</protein>
<feature type="region of interest" description="Disordered" evidence="1">
    <location>
        <begin position="39"/>
        <end position="58"/>
    </location>
</feature>
<evidence type="ECO:0000256" key="1">
    <source>
        <dbReference type="SAM" id="MobiDB-lite"/>
    </source>
</evidence>